<proteinExistence type="predicted"/>
<accession>A0ABW4HMM4</accession>
<comment type="caution">
    <text evidence="2">The sequence shown here is derived from an EMBL/GenBank/DDBJ whole genome shotgun (WGS) entry which is preliminary data.</text>
</comment>
<dbReference type="Proteomes" id="UP001597221">
    <property type="component" value="Unassembled WGS sequence"/>
</dbReference>
<dbReference type="RefSeq" id="WP_251511908.1">
    <property type="nucleotide sequence ID" value="NZ_JAMBON010000003.1"/>
</dbReference>
<evidence type="ECO:0000313" key="2">
    <source>
        <dbReference type="EMBL" id="MFD1606094.1"/>
    </source>
</evidence>
<evidence type="ECO:0000313" key="3">
    <source>
        <dbReference type="Proteomes" id="UP001597221"/>
    </source>
</evidence>
<gene>
    <name evidence="2" type="ORF">ACFSBH_00110</name>
</gene>
<feature type="transmembrane region" description="Helical" evidence="1">
    <location>
        <begin position="33"/>
        <end position="53"/>
    </location>
</feature>
<keyword evidence="1" id="KW-0812">Transmembrane</keyword>
<keyword evidence="3" id="KW-1185">Reference proteome</keyword>
<organism evidence="2 3">
    <name type="scientific">Oceanobacillus luteolus</name>
    <dbReference type="NCBI Taxonomy" id="1274358"/>
    <lineage>
        <taxon>Bacteria</taxon>
        <taxon>Bacillati</taxon>
        <taxon>Bacillota</taxon>
        <taxon>Bacilli</taxon>
        <taxon>Bacillales</taxon>
        <taxon>Bacillaceae</taxon>
        <taxon>Oceanobacillus</taxon>
    </lineage>
</organism>
<keyword evidence="1" id="KW-1133">Transmembrane helix</keyword>
<protein>
    <submittedName>
        <fullName evidence="2">Uncharacterized protein</fullName>
    </submittedName>
</protein>
<name>A0ABW4HMM4_9BACI</name>
<evidence type="ECO:0000256" key="1">
    <source>
        <dbReference type="SAM" id="Phobius"/>
    </source>
</evidence>
<dbReference type="EMBL" id="JBHUDE010000001">
    <property type="protein sequence ID" value="MFD1606094.1"/>
    <property type="molecule type" value="Genomic_DNA"/>
</dbReference>
<feature type="transmembrane region" description="Helical" evidence="1">
    <location>
        <begin position="5"/>
        <end position="27"/>
    </location>
</feature>
<sequence length="62" mass="7286">MQKLLLAQLGVIGVIWIGMAFFFSDMTDTSKRIFYIVTSWLLFIIVMVVKNFIRQKRNDKAE</sequence>
<reference evidence="3" key="1">
    <citation type="journal article" date="2019" name="Int. J. Syst. Evol. Microbiol.">
        <title>The Global Catalogue of Microorganisms (GCM) 10K type strain sequencing project: providing services to taxonomists for standard genome sequencing and annotation.</title>
        <authorList>
            <consortium name="The Broad Institute Genomics Platform"/>
            <consortium name="The Broad Institute Genome Sequencing Center for Infectious Disease"/>
            <person name="Wu L."/>
            <person name="Ma J."/>
        </authorList>
    </citation>
    <scope>NUCLEOTIDE SEQUENCE [LARGE SCALE GENOMIC DNA]</scope>
    <source>
        <strain evidence="3">CGMCC 1.12376</strain>
    </source>
</reference>
<keyword evidence="1" id="KW-0472">Membrane</keyword>